<dbReference type="STRING" id="565034.BHWA1_02579"/>
<gene>
    <name evidence="1" type="ordered locus">BHWA1_02579</name>
</gene>
<accession>A0A3B6VCC3</accession>
<dbReference type="Proteomes" id="UP000001803">
    <property type="component" value="Chromosome"/>
</dbReference>
<dbReference type="KEGG" id="bhy:BHWA1_02579"/>
<evidence type="ECO:0000313" key="1">
    <source>
        <dbReference type="EMBL" id="ACN85032.1"/>
    </source>
</evidence>
<dbReference type="RefSeq" id="WP_012672059.1">
    <property type="nucleotide sequence ID" value="NC_012225.1"/>
</dbReference>
<organism evidence="1 2">
    <name type="scientific">Brachyspira hyodysenteriae (strain ATCC 49526 / WA1)</name>
    <dbReference type="NCBI Taxonomy" id="565034"/>
    <lineage>
        <taxon>Bacteria</taxon>
        <taxon>Pseudomonadati</taxon>
        <taxon>Spirochaetota</taxon>
        <taxon>Spirochaetia</taxon>
        <taxon>Brachyspirales</taxon>
        <taxon>Brachyspiraceae</taxon>
        <taxon>Brachyspira</taxon>
    </lineage>
</organism>
<dbReference type="AlphaFoldDB" id="A0A3B6VCC3"/>
<dbReference type="GeneID" id="63963713"/>
<reference evidence="1 2" key="1">
    <citation type="journal article" date="2009" name="PLoS ONE">
        <title>Genome sequence of the pathogenic intestinal spirochete Brachyspira hyodysenteriae reveals adaptations to its lifestyle in the porcine large intestine.</title>
        <authorList>
            <person name="Bellgard M.I."/>
            <person name="Wanchanthuek P."/>
            <person name="La T."/>
            <person name="Ryan K."/>
            <person name="Moolhuijzen P."/>
            <person name="Albertyn Z."/>
            <person name="Shaban B."/>
            <person name="Motro Y."/>
            <person name="Dunn D.S."/>
            <person name="Schibeci D."/>
            <person name="Hunter A."/>
            <person name="Barrero R."/>
            <person name="Phillips N.D."/>
            <person name="Hampson D.J."/>
        </authorList>
    </citation>
    <scope>NUCLEOTIDE SEQUENCE [LARGE SCALE GENOMIC DNA]</scope>
    <source>
        <strain evidence="2">ATCC 49526 / WA1</strain>
    </source>
</reference>
<dbReference type="EMBL" id="CP001357">
    <property type="protein sequence ID" value="ACN85032.1"/>
    <property type="molecule type" value="Genomic_DNA"/>
</dbReference>
<evidence type="ECO:0000313" key="2">
    <source>
        <dbReference type="Proteomes" id="UP000001803"/>
    </source>
</evidence>
<name>A0A3B6VCC3_BRAHW</name>
<proteinExistence type="predicted"/>
<sequence>MQHYNIEVNQKVYDFIEKYKPIYSDLSILYDAAYWRLQRDEEDYFNDKLQLYILKVGSKSSQISLCLAFEKGIQKLSKNTFEETKLIVSASITDKKTNKIIQIKK</sequence>
<protein>
    <submittedName>
        <fullName evidence="1">Uncharacterized protein</fullName>
    </submittedName>
</protein>
<keyword evidence="2" id="KW-1185">Reference proteome</keyword>